<dbReference type="SMART" id="SM00418">
    <property type="entry name" value="HTH_ARSR"/>
    <property type="match status" value="1"/>
</dbReference>
<gene>
    <name evidence="2" type="ORF">BC102111_01236</name>
</gene>
<dbReference type="EMBL" id="FXZC01000002">
    <property type="protein sequence ID" value="SMX74147.1"/>
    <property type="molecule type" value="Genomic_DNA"/>
</dbReference>
<dbReference type="SUPFAM" id="SSF46785">
    <property type="entry name" value="Winged helix' DNA-binding domain"/>
    <property type="match status" value="1"/>
</dbReference>
<dbReference type="CDD" id="cd00090">
    <property type="entry name" value="HTH_ARSR"/>
    <property type="match status" value="1"/>
</dbReference>
<evidence type="ECO:0000313" key="3">
    <source>
        <dbReference type="Proteomes" id="UP000234333"/>
    </source>
</evidence>
<dbReference type="InterPro" id="IPR000835">
    <property type="entry name" value="HTH_MarR-typ"/>
</dbReference>
<evidence type="ECO:0000313" key="2">
    <source>
        <dbReference type="EMBL" id="SMX74147.1"/>
    </source>
</evidence>
<dbReference type="PANTHER" id="PTHR39168">
    <property type="entry name" value="TRANSCRIPTIONAL REGULATOR-RELATED"/>
    <property type="match status" value="1"/>
</dbReference>
<dbReference type="InterPro" id="IPR052543">
    <property type="entry name" value="HTH_Metal-responsive_Reg"/>
</dbReference>
<dbReference type="GO" id="GO:0003677">
    <property type="term" value="F:DNA binding"/>
    <property type="evidence" value="ECO:0007669"/>
    <property type="project" value="UniProtKB-KW"/>
</dbReference>
<dbReference type="InterPro" id="IPR036390">
    <property type="entry name" value="WH_DNA-bd_sf"/>
</dbReference>
<dbReference type="AlphaFoldDB" id="A0A2H1IFX7"/>
<dbReference type="GO" id="GO:0003700">
    <property type="term" value="F:DNA-binding transcription factor activity"/>
    <property type="evidence" value="ECO:0007669"/>
    <property type="project" value="InterPro"/>
</dbReference>
<dbReference type="GO" id="GO:0046686">
    <property type="term" value="P:response to cadmium ion"/>
    <property type="evidence" value="ECO:0007669"/>
    <property type="project" value="TreeGrafter"/>
</dbReference>
<protein>
    <submittedName>
        <fullName evidence="2">DNA-binding transcriptional regulator, ArsR family</fullName>
    </submittedName>
</protein>
<dbReference type="InterPro" id="IPR001845">
    <property type="entry name" value="HTH_ArsR_DNA-bd_dom"/>
</dbReference>
<dbReference type="GO" id="GO:0097063">
    <property type="term" value="F:cadmium ion sensor activity"/>
    <property type="evidence" value="ECO:0007669"/>
    <property type="project" value="TreeGrafter"/>
</dbReference>
<dbReference type="Pfam" id="PF12802">
    <property type="entry name" value="MarR_2"/>
    <property type="match status" value="1"/>
</dbReference>
<dbReference type="PROSITE" id="PS50987">
    <property type="entry name" value="HTH_ARSR_2"/>
    <property type="match status" value="1"/>
</dbReference>
<proteinExistence type="predicted"/>
<sequence length="254" mass="27134">MGMEAQPDLAGVAELFADRSRARMLIELVDGAARPAGHLARIAGVSASTASSHLARLEAAEFVTVEASGRTRRYRITDLRVVAAIEALLPLAKTERPVGLAAVDRWQRLRVARSCYDHLAGGLGIDLLAGLLEQDALTRGDGVDGPAPAAADQLSSRVANAPYALGPAAEAMFGRIGIDLAPLHARRRPLIRVCMDWSEQRHHLAGGLGAEIMTRMIGLGWVARRAGRRDLRVLAPEAIANWLTEAPAHPHAPN</sequence>
<dbReference type="GO" id="GO:0032791">
    <property type="term" value="F:lead ion binding"/>
    <property type="evidence" value="ECO:0007669"/>
    <property type="project" value="TreeGrafter"/>
</dbReference>
<reference evidence="2 3" key="1">
    <citation type="submission" date="2017-03" db="EMBL/GenBank/DDBJ databases">
        <authorList>
            <person name="Afonso C.L."/>
            <person name="Miller P.J."/>
            <person name="Scott M.A."/>
            <person name="Spackman E."/>
            <person name="Goraichik I."/>
            <person name="Dimitrov K.M."/>
            <person name="Suarez D.L."/>
            <person name="Swayne D.E."/>
        </authorList>
    </citation>
    <scope>NUCLEOTIDE SEQUENCE [LARGE SCALE GENOMIC DNA]</scope>
    <source>
        <strain evidence="2 3">CIP 102111</strain>
    </source>
</reference>
<dbReference type="InterPro" id="IPR036388">
    <property type="entry name" value="WH-like_DNA-bd_sf"/>
</dbReference>
<dbReference type="Proteomes" id="UP000234333">
    <property type="component" value="Unassembled WGS sequence"/>
</dbReference>
<dbReference type="InterPro" id="IPR011991">
    <property type="entry name" value="ArsR-like_HTH"/>
</dbReference>
<accession>A0A2H1IFX7</accession>
<name>A0A2H1IFX7_9MICO</name>
<keyword evidence="2" id="KW-0238">DNA-binding</keyword>
<dbReference type="PANTHER" id="PTHR39168:SF1">
    <property type="entry name" value="TRANSCRIPTIONAL REGULATORY PROTEIN"/>
    <property type="match status" value="1"/>
</dbReference>
<dbReference type="GO" id="GO:0010288">
    <property type="term" value="P:response to lead ion"/>
    <property type="evidence" value="ECO:0007669"/>
    <property type="project" value="TreeGrafter"/>
</dbReference>
<organism evidence="2 3">
    <name type="scientific">Brevibacterium casei CIP 102111</name>
    <dbReference type="NCBI Taxonomy" id="1255625"/>
    <lineage>
        <taxon>Bacteria</taxon>
        <taxon>Bacillati</taxon>
        <taxon>Actinomycetota</taxon>
        <taxon>Actinomycetes</taxon>
        <taxon>Micrococcales</taxon>
        <taxon>Brevibacteriaceae</taxon>
        <taxon>Brevibacterium</taxon>
    </lineage>
</organism>
<evidence type="ECO:0000259" key="1">
    <source>
        <dbReference type="PROSITE" id="PS50987"/>
    </source>
</evidence>
<dbReference type="Gene3D" id="1.10.10.10">
    <property type="entry name" value="Winged helix-like DNA-binding domain superfamily/Winged helix DNA-binding domain"/>
    <property type="match status" value="1"/>
</dbReference>
<feature type="domain" description="HTH arsR-type" evidence="1">
    <location>
        <begin position="1"/>
        <end position="96"/>
    </location>
</feature>